<comment type="subcellular location">
    <subcellularLocation>
        <location evidence="1">Cell membrane</location>
        <topology evidence="1">Multi-pass membrane protein</topology>
    </subcellularLocation>
</comment>
<keyword evidence="6 8" id="KW-1133">Transmembrane helix</keyword>
<feature type="transmembrane region" description="Helical" evidence="8">
    <location>
        <begin position="107"/>
        <end position="130"/>
    </location>
</feature>
<dbReference type="KEGG" id="hmi:soil367_00380"/>
<dbReference type="CDD" id="cd06550">
    <property type="entry name" value="TM_ABC_iron-siderophores_like"/>
    <property type="match status" value="2"/>
</dbReference>
<sequence>MSTNHNSATGRDAVVAGRAGGRLLSPARICGLLGLLALMLGVTGMAPALSLPENLSALWTMTEKPASALMHFSWWPRLSVALMAGSALAVAGVLLQQVLRNPLASPTTLGVATGANLALALATLFAPALLVAGREWVALSGGAAAMGLVFVLSWRRQLAPMVVILAGLVVNLYLGAVGTVLLLFHPEELGGLLLWGAGSLSQNNWDDAMFLWPRLLGAGVLAVVLVKPLTILELDDASARSLGVSLRYLRLASMALAVFLTAVVVSAVGIIGFIGLAAPAIVRLLGARRLAARLGWSALLGALLLLVTDQLLQRLPGLTATLIPTGAVTAALGAPLLLWLIPRLRLVSDKPHAVQGLGPRHDSPGRLIALLGIGLSVCFALALLVGQGVEGWHWGPVGTTGWDLLQWRLPRALAAAAAGLLLAVAGVLMQRVTGNAMASPEVLGISGGTAMGFIAAIYLLPGASQLLMVAIGALGALASLGVLIGLNRRSGFVPERVLLTGIAITALFEAVRTFVLAGGDPRGKQVIAWMSGSTYYVELGSALGVLLAALVLVALARPFSRWLDLLPLGAPTARALGVDVTKSRLALLGLAAVMTAAATLVIGPLSFVGLLAPHLARMLGFHSARLHLWGAALCGAILMVLADWIGRQVLFPQEIPAGLVASLVGGAYFMWGLRRL</sequence>
<dbReference type="Proteomes" id="UP000298049">
    <property type="component" value="Chromosome"/>
</dbReference>
<evidence type="ECO:0000256" key="2">
    <source>
        <dbReference type="ARBA" id="ARBA00007935"/>
    </source>
</evidence>
<dbReference type="GO" id="GO:0033214">
    <property type="term" value="P:siderophore-iron import into cell"/>
    <property type="evidence" value="ECO:0007669"/>
    <property type="project" value="TreeGrafter"/>
</dbReference>
<evidence type="ECO:0000313" key="10">
    <source>
        <dbReference type="Proteomes" id="UP000298049"/>
    </source>
</evidence>
<dbReference type="OrthoDB" id="9811721at2"/>
<evidence type="ECO:0000256" key="5">
    <source>
        <dbReference type="ARBA" id="ARBA00022692"/>
    </source>
</evidence>
<dbReference type="GO" id="GO:0022857">
    <property type="term" value="F:transmembrane transporter activity"/>
    <property type="evidence" value="ECO:0007669"/>
    <property type="project" value="InterPro"/>
</dbReference>
<dbReference type="PANTHER" id="PTHR30472:SF37">
    <property type="entry name" value="FE(3+) DICITRATE TRANSPORT SYSTEM PERMEASE PROTEIN FECD-RELATED"/>
    <property type="match status" value="1"/>
</dbReference>
<feature type="transmembrane region" description="Helical" evidence="8">
    <location>
        <begin position="74"/>
        <end position="95"/>
    </location>
</feature>
<feature type="transmembrane region" description="Helical" evidence="8">
    <location>
        <begin position="441"/>
        <end position="460"/>
    </location>
</feature>
<dbReference type="RefSeq" id="WP_136550448.1">
    <property type="nucleotide sequence ID" value="NZ_CP031093.1"/>
</dbReference>
<organism evidence="9 10">
    <name type="scientific">Hydrocarboniclastica marina</name>
    <dbReference type="NCBI Taxonomy" id="2259620"/>
    <lineage>
        <taxon>Bacteria</taxon>
        <taxon>Pseudomonadati</taxon>
        <taxon>Pseudomonadota</taxon>
        <taxon>Gammaproteobacteria</taxon>
        <taxon>Alteromonadales</taxon>
        <taxon>Alteromonadaceae</taxon>
        <taxon>Hydrocarboniclastica</taxon>
    </lineage>
</organism>
<feature type="transmembrane region" description="Helical" evidence="8">
    <location>
        <begin position="161"/>
        <end position="184"/>
    </location>
</feature>
<feature type="transmembrane region" description="Helical" evidence="8">
    <location>
        <begin position="466"/>
        <end position="485"/>
    </location>
</feature>
<protein>
    <submittedName>
        <fullName evidence="9">Fe(3+)-hydroxamate ABC transporter permease FhuB</fullName>
    </submittedName>
</protein>
<dbReference type="Gene3D" id="1.10.3470.10">
    <property type="entry name" value="ABC transporter involved in vitamin B12 uptake, BtuC"/>
    <property type="match status" value="2"/>
</dbReference>
<keyword evidence="4" id="KW-1003">Cell membrane</keyword>
<keyword evidence="3" id="KW-0813">Transport</keyword>
<feature type="transmembrane region" description="Helical" evidence="8">
    <location>
        <begin position="585"/>
        <end position="606"/>
    </location>
</feature>
<feature type="transmembrane region" description="Helical" evidence="8">
    <location>
        <begin position="497"/>
        <end position="515"/>
    </location>
</feature>
<feature type="transmembrane region" description="Helical" evidence="8">
    <location>
        <begin position="136"/>
        <end position="154"/>
    </location>
</feature>
<evidence type="ECO:0000256" key="8">
    <source>
        <dbReference type="SAM" id="Phobius"/>
    </source>
</evidence>
<feature type="transmembrane region" description="Helical" evidence="8">
    <location>
        <begin position="290"/>
        <end position="308"/>
    </location>
</feature>
<feature type="transmembrane region" description="Helical" evidence="8">
    <location>
        <begin position="657"/>
        <end position="673"/>
    </location>
</feature>
<dbReference type="InterPro" id="IPR037294">
    <property type="entry name" value="ABC_BtuC-like"/>
</dbReference>
<feature type="transmembrane region" description="Helical" evidence="8">
    <location>
        <begin position="535"/>
        <end position="556"/>
    </location>
</feature>
<evidence type="ECO:0000256" key="6">
    <source>
        <dbReference type="ARBA" id="ARBA00022989"/>
    </source>
</evidence>
<evidence type="ECO:0000256" key="3">
    <source>
        <dbReference type="ARBA" id="ARBA00022448"/>
    </source>
</evidence>
<dbReference type="GO" id="GO:0005886">
    <property type="term" value="C:plasma membrane"/>
    <property type="evidence" value="ECO:0007669"/>
    <property type="project" value="UniProtKB-SubCell"/>
</dbReference>
<comment type="similarity">
    <text evidence="2">Belongs to the binding-protein-dependent transport system permease family. FecCD subfamily.</text>
</comment>
<accession>A0A4P7XDU1</accession>
<dbReference type="InterPro" id="IPR000522">
    <property type="entry name" value="ABC_transptr_permease_BtuC"/>
</dbReference>
<feature type="transmembrane region" description="Helical" evidence="8">
    <location>
        <begin position="320"/>
        <end position="341"/>
    </location>
</feature>
<name>A0A4P7XDU1_9ALTE</name>
<evidence type="ECO:0000256" key="4">
    <source>
        <dbReference type="ARBA" id="ARBA00022475"/>
    </source>
</evidence>
<proteinExistence type="inferred from homology"/>
<keyword evidence="10" id="KW-1185">Reference proteome</keyword>
<gene>
    <name evidence="9" type="ORF">soil367_00380</name>
</gene>
<dbReference type="PANTHER" id="PTHR30472">
    <property type="entry name" value="FERRIC ENTEROBACTIN TRANSPORT SYSTEM PERMEASE PROTEIN"/>
    <property type="match status" value="1"/>
</dbReference>
<evidence type="ECO:0000256" key="7">
    <source>
        <dbReference type="ARBA" id="ARBA00023136"/>
    </source>
</evidence>
<feature type="transmembrane region" description="Helical" evidence="8">
    <location>
        <begin position="251"/>
        <end position="278"/>
    </location>
</feature>
<feature type="transmembrane region" description="Helical" evidence="8">
    <location>
        <begin position="367"/>
        <end position="389"/>
    </location>
</feature>
<feature type="transmembrane region" description="Helical" evidence="8">
    <location>
        <begin position="626"/>
        <end position="645"/>
    </location>
</feature>
<dbReference type="EMBL" id="CP031093">
    <property type="protein sequence ID" value="QCF24534.1"/>
    <property type="molecule type" value="Genomic_DNA"/>
</dbReference>
<feature type="transmembrane region" description="Helical" evidence="8">
    <location>
        <begin position="409"/>
        <end position="429"/>
    </location>
</feature>
<reference evidence="9 10" key="1">
    <citation type="submission" date="2018-07" db="EMBL/GenBank/DDBJ databases">
        <title>Marsedoiliclastica nanhaica gen. nov. sp. nov., a novel marine hydrocarbonoclastic bacterium isolated from an in-situ enriched hydrocarbon-degrading consortium in deep-sea sediment.</title>
        <authorList>
            <person name="Dong C."/>
            <person name="Ma T."/>
            <person name="Liu R."/>
            <person name="Shao Z."/>
        </authorList>
    </citation>
    <scope>NUCLEOTIDE SEQUENCE [LARGE SCALE GENOMIC DNA]</scope>
    <source>
        <strain evidence="10">soil36-7</strain>
    </source>
</reference>
<evidence type="ECO:0000256" key="1">
    <source>
        <dbReference type="ARBA" id="ARBA00004651"/>
    </source>
</evidence>
<dbReference type="Pfam" id="PF01032">
    <property type="entry name" value="FecCD"/>
    <property type="match status" value="2"/>
</dbReference>
<feature type="transmembrane region" description="Helical" evidence="8">
    <location>
        <begin position="29"/>
        <end position="49"/>
    </location>
</feature>
<keyword evidence="7 8" id="KW-0472">Membrane</keyword>
<evidence type="ECO:0000313" key="9">
    <source>
        <dbReference type="EMBL" id="QCF24534.1"/>
    </source>
</evidence>
<keyword evidence="5 8" id="KW-0812">Transmembrane</keyword>
<dbReference type="NCBIfam" id="NF007866">
    <property type="entry name" value="PRK10577.1-2"/>
    <property type="match status" value="1"/>
</dbReference>
<dbReference type="SUPFAM" id="SSF81345">
    <property type="entry name" value="ABC transporter involved in vitamin B12 uptake, BtuC"/>
    <property type="match status" value="2"/>
</dbReference>
<dbReference type="AlphaFoldDB" id="A0A4P7XDU1"/>